<dbReference type="GO" id="GO:0016887">
    <property type="term" value="F:ATP hydrolysis activity"/>
    <property type="evidence" value="ECO:0007669"/>
    <property type="project" value="TreeGrafter"/>
</dbReference>
<dbReference type="GO" id="GO:0005524">
    <property type="term" value="F:ATP binding"/>
    <property type="evidence" value="ECO:0007669"/>
    <property type="project" value="UniProtKB-KW"/>
</dbReference>
<dbReference type="GO" id="GO:0005886">
    <property type="term" value="C:plasma membrane"/>
    <property type="evidence" value="ECO:0007669"/>
    <property type="project" value="TreeGrafter"/>
</dbReference>
<keyword evidence="2" id="KW-0547">Nucleotide-binding</keyword>
<dbReference type="Proteomes" id="UP000325286">
    <property type="component" value="Chromosome"/>
</dbReference>
<organism evidence="6 7">
    <name type="scientific">Roseimaritima ulvae</name>
    <dbReference type="NCBI Taxonomy" id="980254"/>
    <lineage>
        <taxon>Bacteria</taxon>
        <taxon>Pseudomonadati</taxon>
        <taxon>Planctomycetota</taxon>
        <taxon>Planctomycetia</taxon>
        <taxon>Pirellulales</taxon>
        <taxon>Pirellulaceae</taxon>
        <taxon>Roseimaritima</taxon>
    </lineage>
</organism>
<accession>A0A5B9QT22</accession>
<comment type="similarity">
    <text evidence="1">Belongs to the GSP E family.</text>
</comment>
<dbReference type="InterPro" id="IPR001482">
    <property type="entry name" value="T2SS/T4SS_dom"/>
</dbReference>
<reference evidence="6 7" key="1">
    <citation type="submission" date="2019-08" db="EMBL/GenBank/DDBJ databases">
        <title>Deep-cultivation of Planctomycetes and their phenomic and genomic characterization uncovers novel biology.</title>
        <authorList>
            <person name="Wiegand S."/>
            <person name="Jogler M."/>
            <person name="Boedeker C."/>
            <person name="Pinto D."/>
            <person name="Vollmers J."/>
            <person name="Rivas-Marin E."/>
            <person name="Kohn T."/>
            <person name="Peeters S.H."/>
            <person name="Heuer A."/>
            <person name="Rast P."/>
            <person name="Oberbeckmann S."/>
            <person name="Bunk B."/>
            <person name="Jeske O."/>
            <person name="Meyerdierks A."/>
            <person name="Storesund J.E."/>
            <person name="Kallscheuer N."/>
            <person name="Luecker S."/>
            <person name="Lage O.M."/>
            <person name="Pohl T."/>
            <person name="Merkel B.J."/>
            <person name="Hornburger P."/>
            <person name="Mueller R.-W."/>
            <person name="Bruemmer F."/>
            <person name="Labrenz M."/>
            <person name="Spormann A.M."/>
            <person name="Op den Camp H."/>
            <person name="Overmann J."/>
            <person name="Amann R."/>
            <person name="Jetten M.S.M."/>
            <person name="Mascher T."/>
            <person name="Medema M.H."/>
            <person name="Devos D.P."/>
            <person name="Kaster A.-K."/>
            <person name="Ovreas L."/>
            <person name="Rohde M."/>
            <person name="Galperin M.Y."/>
            <person name="Jogler C."/>
        </authorList>
    </citation>
    <scope>NUCLEOTIDE SEQUENCE [LARGE SCALE GENOMIC DNA]</scope>
    <source>
        <strain evidence="6 7">UC8</strain>
    </source>
</reference>
<dbReference type="CDD" id="cd01129">
    <property type="entry name" value="PulE-GspE-like"/>
    <property type="match status" value="1"/>
</dbReference>
<evidence type="ECO:0000259" key="5">
    <source>
        <dbReference type="PROSITE" id="PS00662"/>
    </source>
</evidence>
<dbReference type="PANTHER" id="PTHR30258:SF2">
    <property type="entry name" value="COMG OPERON PROTEIN 1"/>
    <property type="match status" value="1"/>
</dbReference>
<keyword evidence="3" id="KW-0067">ATP-binding</keyword>
<evidence type="ECO:0000256" key="2">
    <source>
        <dbReference type="ARBA" id="ARBA00022741"/>
    </source>
</evidence>
<evidence type="ECO:0000313" key="6">
    <source>
        <dbReference type="EMBL" id="QEG41052.1"/>
    </source>
</evidence>
<dbReference type="Gene3D" id="3.30.450.90">
    <property type="match status" value="1"/>
</dbReference>
<feature type="region of interest" description="Disordered" evidence="4">
    <location>
        <begin position="1"/>
        <end position="24"/>
    </location>
</feature>
<dbReference type="KEGG" id="rul:UC8_30700"/>
<name>A0A5B9QT22_9BACT</name>
<evidence type="ECO:0000256" key="3">
    <source>
        <dbReference type="ARBA" id="ARBA00022840"/>
    </source>
</evidence>
<feature type="domain" description="Bacterial type II secretion system protein E" evidence="5">
    <location>
        <begin position="228"/>
        <end position="242"/>
    </location>
</feature>
<proteinExistence type="inferred from homology"/>
<dbReference type="InterPro" id="IPR027417">
    <property type="entry name" value="P-loop_NTPase"/>
</dbReference>
<protein>
    <submittedName>
        <fullName evidence="6">Type II secretion system protein E</fullName>
    </submittedName>
</protein>
<dbReference type="RefSeq" id="WP_148080325.1">
    <property type="nucleotide sequence ID" value="NZ_CP042914.1"/>
</dbReference>
<dbReference type="OrthoDB" id="244550at2"/>
<dbReference type="SUPFAM" id="SSF52540">
    <property type="entry name" value="P-loop containing nucleoside triphosphate hydrolases"/>
    <property type="match status" value="1"/>
</dbReference>
<sequence length="423" mass="46344">MANANPTEGDFEEVDDAPQIEPELNPPETFAQALMEIAAEQRASDLFISDEMDATVIRMRRMGRLKVIRKLQSSYGRRLLNHFRALAGIDIADLARPADGRARFLLDGNREVDVRFGVMPTACGQDMAMRLFDHSRGLVGLDDIGFLDEERVIVERLLTAPSGLILVAGPAGCGKTNSLYAFLNHLNNGQRKIHTLEEPIEYRLPGMHQSQVNVRAGLDFADLLYGCMRQSPDVIMIGEIRDTRTADTAIRAGTGGQLVLATVHAQTAPTAVQNMLALNANRHFLADSLVGVLNQRLIRQLCPHCRVQHEMADPNNGGKQIYFQPGSCDECREEGYIGMTCLPEILEVGKIMTHAIAQGEAADELGRIAVEQGMRKLGDAAMLRITQGIVTPQDAGYVISDPRVRAIATHAPNQTDSEQADVA</sequence>
<dbReference type="AlphaFoldDB" id="A0A5B9QT22"/>
<dbReference type="PANTHER" id="PTHR30258">
    <property type="entry name" value="TYPE II SECRETION SYSTEM PROTEIN GSPE-RELATED"/>
    <property type="match status" value="1"/>
</dbReference>
<dbReference type="EMBL" id="CP042914">
    <property type="protein sequence ID" value="QEG41052.1"/>
    <property type="molecule type" value="Genomic_DNA"/>
</dbReference>
<dbReference type="PROSITE" id="PS00662">
    <property type="entry name" value="T2SP_E"/>
    <property type="match status" value="1"/>
</dbReference>
<feature type="compositionally biased region" description="Acidic residues" evidence="4">
    <location>
        <begin position="9"/>
        <end position="18"/>
    </location>
</feature>
<evidence type="ECO:0000256" key="1">
    <source>
        <dbReference type="ARBA" id="ARBA00006611"/>
    </source>
</evidence>
<gene>
    <name evidence="6" type="primary">gspE_1</name>
    <name evidence="6" type="ORF">UC8_30700</name>
</gene>
<dbReference type="Gene3D" id="3.40.50.300">
    <property type="entry name" value="P-loop containing nucleotide triphosphate hydrolases"/>
    <property type="match status" value="1"/>
</dbReference>
<keyword evidence="7" id="KW-1185">Reference proteome</keyword>
<evidence type="ECO:0000256" key="4">
    <source>
        <dbReference type="SAM" id="MobiDB-lite"/>
    </source>
</evidence>
<dbReference type="Pfam" id="PF00437">
    <property type="entry name" value="T2SSE"/>
    <property type="match status" value="1"/>
</dbReference>
<evidence type="ECO:0000313" key="7">
    <source>
        <dbReference type="Proteomes" id="UP000325286"/>
    </source>
</evidence>